<feature type="compositionally biased region" description="Low complexity" evidence="18">
    <location>
        <begin position="4585"/>
        <end position="4610"/>
    </location>
</feature>
<keyword evidence="4 24" id="KW-0808">Transferase</keyword>
<keyword evidence="6" id="KW-0479">Metal-binding</keyword>
<dbReference type="InterPro" id="IPR011011">
    <property type="entry name" value="Znf_FYVE_PHD"/>
</dbReference>
<keyword evidence="10 15" id="KW-0103">Bromodomain</keyword>
<dbReference type="PROSITE" id="PS51805">
    <property type="entry name" value="EPHD"/>
    <property type="match status" value="1"/>
</dbReference>
<evidence type="ECO:0000313" key="24">
    <source>
        <dbReference type="EMBL" id="CRG93874.1"/>
    </source>
</evidence>
<keyword evidence="9" id="KW-0156">Chromatin regulator</keyword>
<keyword evidence="8" id="KW-0862">Zinc</keyword>
<dbReference type="InterPro" id="IPR001487">
    <property type="entry name" value="Bromodomain"/>
</dbReference>
<dbReference type="GeneID" id="39730107"/>
<dbReference type="SUPFAM" id="SSF82199">
    <property type="entry name" value="SET domain"/>
    <property type="match status" value="1"/>
</dbReference>
<feature type="compositionally biased region" description="Basic and acidic residues" evidence="18">
    <location>
        <begin position="4170"/>
        <end position="4185"/>
    </location>
</feature>
<dbReference type="InterPro" id="IPR019787">
    <property type="entry name" value="Znf_PHD-finger"/>
</dbReference>
<comment type="caution">
    <text evidence="24">The sequence shown here is derived from an EMBL/GenBank/DDBJ whole genome shotgun (WGS) entry which is preliminary data.</text>
</comment>
<dbReference type="SUPFAM" id="SSF47370">
    <property type="entry name" value="Bromodomain"/>
    <property type="match status" value="1"/>
</dbReference>
<dbReference type="InterPro" id="IPR013083">
    <property type="entry name" value="Znf_RING/FYVE/PHD"/>
</dbReference>
<feature type="compositionally biased region" description="Low complexity" evidence="18">
    <location>
        <begin position="4545"/>
        <end position="4558"/>
    </location>
</feature>
<feature type="region of interest" description="Disordered" evidence="18">
    <location>
        <begin position="519"/>
        <end position="543"/>
    </location>
</feature>
<keyword evidence="17" id="KW-0175">Coiled coil</keyword>
<evidence type="ECO:0000256" key="3">
    <source>
        <dbReference type="ARBA" id="ARBA00022603"/>
    </source>
</evidence>
<dbReference type="GO" id="GO:0032259">
    <property type="term" value="P:methylation"/>
    <property type="evidence" value="ECO:0007669"/>
    <property type="project" value="UniProtKB-KW"/>
</dbReference>
<sequence length="6407" mass="762635">MNKLKEKKKIKKVRYDKSEFSQRKEKVHNTSQHVNTLEIKDGPKWRNKNEKKTQINIKNDLLDLKNNKNTCNTKSDSINKTYDKVEELTKNKKKILNDNNNYFSKIESKSLSNIDSPSCINNKSKIIDRRNCKGKSKKLKIGNNVYSKTGFSITDLKKKKIIELTDSKKLLNDKNLKENKLVKNKKIIKNTCKKYKPEELENKKSFKNNFSDVSINLEENLNNKMESNYLLSSLAKKKNKKNIFLKSLIRKKNIDSDVNNSKTNSLFYLHSLKNNNLNPLKNISYKFKSSKGSGSLFMYEKNTKAAYFTNSNDNKSYNFNYKNDINKDRNSYSDTNISYSPHQKKRKKKNIYNILFYDECFKDYQYNNEGNTQINNISKIYELFFNVYKKKKLINFEKNKIFLKKNIFFPYANYNLSLRSIQKRKYNLNFKRDKNFKIKKKNNKIIKKEEIKIQKNTLNNKNSNECLNIQNKNKYTLFPNDSIDEKELNKIKYNKTINIEEIKEKNMQNINNLKYNMENKDNESNHYTKNEETENVHKENNSNTNVEIFKEFEYKENKKINTNDTNMKKTLEEKNEEISEKVNQNVYEEVNDKENKNEYSNEKINININEGMEEKACNFIPKKTDEEINKNICEEISDKSNNEVIKKIFEKKNEKSDKEINEDKCTVINEKEYENTKRKSDKEGKENICDNINEEKNQNLNEKIKELNNESVNKDEIKKNEVEGTNKELKINSKNFIKYDETLFENFYNDIFLKKGKIVTHKRKKYFLTYKIIKDCYFRILILNNEKLEKNILQIIAIQDVVLSDKNVKIESDTLYVRNNDKLYAINFLKVFCLKYLKKLKTISEIIFSDSDIYTKGKEKHEISEVLNTFENTSGINIKKENNVEKNTNEISSSYNNINEINSFNKNSDEINSVNKNGGKINIISNNISEENLSKEYNDKYKENKLTENTLNNLNDNCCKREREIRKTTKTIEKEKNHKKIKENFKNNAIKEENMFSYKNTYDVNNKKKSLNIKIKKKKSSNSTSKKRKVSVTNENITDNFNLNIRKYKNRNNLKIKRRKGNSKVEECNYSGFIYNEKKKFYFNVHKIKDIINMIRGSEEKTRFYLDTNNSNIKKKLKLLKKVQNILFLENLNIDENEVLFKKPKFFNCIIEESLDNYNIIYQIQNGKYHVFENKLDEMKKKKKKKIENDSSNKYIELKDEEKGFKYIGYRVSFELKKDNKKKRHVKIGIIKYYSPKYKQFFIHHIENYRLNIQSDTPKSINKEINHLKNNDNSFLNTRKNTNSIDMKKYTDNYMYNLCDNADANENNKNNKIDENNKEEYSEKHMENKEELFISYENVIEEENDKKKNDLIFSDIKGWYSPYFYNIKILKTTKEFERFDILEKCDKKKEMNNNILKGNDECSVCKCKILFMKGYDHYTNNLSTYIYELSSEKEKKRMDEENIINVYWGVKCFICSKKFHANCLDDEVIITKSYDKNILMKEYKKYIYKNSLKKDKKCFNIEKEKSSKNINKIEEKMKIKGNSNEQKVYRKKKNINSSNNNNKNANKNDNSINYASNSNCHDSSFDPSQKNHEKNKQNNFSKDKNENVGNKDHEKNDAGICDTNCVQNDELNEIKSDCINENKNDFINDCKIVDEFSDIDANNSMKTKNKKYRKCINYIPLVKYNDVTYKKFICKDCYRCIYCCESIYNYKQTPNIANYVICKNCHLVAHGSCCFPNVPDIYLFNWKCDDCLKCNKCNYSNLCFINYNEWEFHLDCCINCYKEYEKKNFCIICNEKYEMNDSSKWVQCDVCKFWIHLNCDKNENRNIEILSIKNINYKCPTCSYGSFHDKIERILYLLFLLDKYKNFTFHVPINFYIYWRIVKIPMNLYIMKKKIWEKKYNTILDFLYDFILIIHNAKTVHMPNTSIYKNACNFEKKGKVIIKNMFNMSNEELNKYIAECLDKYKKVINEEANNNDIIKNDNDIKNSETTFTSDAHKLGSGNNSGKEDTFSKTNEYLIDRKNISTDDSIINTKKDNELRYNNESLNILEKKKINLTNNNSVERNDYILNNIDNNFIKSNNPHEENNSTHFFSNDHVINKTNSNNVNNTSEKINVEDINNIDYNSNLCDMKSGGIDNDCINKEKKLFLSYENNNINNDIKKEDIFYGIKISSNNKNILNDSIYKKRKLENIEKDITHCEIHELFNFKSNSFFIHRNKEIFESSDNYVTNYNIINISTTSKIYFNRKFDKYDDFDVCKILKVHILKHFNKNNIEINENKNEQGSILLKQEKDYKDKNFKENEYENNIIKIKSTEKDNIEQNEYKIKEERDEIKENQEVGINLTEKNISEINKDEKNFKKTDNIINESIDSNLFISNDIFMIDVLKEKVKSNNMKREQKKIVSPLNNIFNFLKCIQIIFFDKKTEYNKKKKVSTINKNHNNYENDEISFNHNNNTSKFIDDSFNNTIPLHNKKHNLIPTNILNSVNYYCFYDEIMKKKGKQIKLYKNDILKEYCHICGSIEYKNSFLFCSVCGISFHYSCVNIFHPFLFNLNDFDDHKKEINNILNVLTRNFKCSNCIKCDKCYNVFDETINDSLYFKIKNFNVFNNIFKNRTHIYLYNLKIEFLSLKKKINSKKKECLKDKKSDENVEKNIDKYQNDQDKSIYEAKLTSNDNLPNDLYSCKDQVEKKKESKNSQDEEKNCVSFFNKQQKKKQIENSNYCNDINDFNNSIKKDNSLDKIYNENKLKVQNNTTEKDLHRKKEKEKESVAHINQRKFVKILSVHDETSKIFKCFCCGKSSHNECFYAIDNNTNDILKSKVNISKRTLKNLTKKNKYVKKNNYKKTGKYKRSKSLNESIEKFHVMNNTYDNVEYDKVFNENIKTNNFKSNILDNSLSNCNTENSFTNDIFNNNDNIKTNKNNKSNGNEKNNDDFIDNLKLKCESTKLNNCIKKQQNFQFYNMNNNNDINTYNNVNMHVNNNIINNNDISTSIYTINDVNNDTSINDKPFNINNNINKIANKNNFHDNIINSDIYVNNNFNFTKDSNSNINNNINIDNNINHDNNNNINIDNNIINIDNNNNIIIINSNSNYNQTINKNLENALKDHDLIMEKLKEYRINKNNIYIDKFSNNLILNNEFIVDCFKVDPCDKLNNETIIINKKIFNKVILDKIYELIKKKKRIKLKNLLNLFKIDEFRGNFIIYEILNALNIYLNEKLSVYKLSKLEKNVKRENTRKIKNENISLFDTNLILNNRDEINITKKVLKIQSLITDILSNALNGKIINKKNKIKKYQRSNNNKSLDSNNNTNKNEDNKHNNYNSNSKNMLLKKNKQNLLELHNYPTHSNSNNINKDMPNEIAFCDTYNTSDFKNINSINNLNIMEKVNSKIVNSINNVKDINNLNSINNIDDMNNMKTHNSSLCSTVSYCNEIKKNSIQLNENVCEFPYNFNNFNESNFKIIDSSNKNIEESVNSKINYNSICYNKLNNLTDLNKSNNININMNNLNNLDGCNTEKNDIHNISTFSNNFNNINNLNILNNTNNVNNINNFNDENILNSNRNFNNRNNIGSVNNLYKTNNTNNMNNSEYMNNSNNINDMTIIENVKMLNSNNALIGVNNMEIQNKFINFNNMNNLKNINNESGFSDMNNLSNTNCVTNFCDSNNLKNIDNLYNFNNMTNSNEVNSIDNYNDIKTFNDLKNVNGTNNLNDMNNIKSIKHFNNINGFKDYIPHNSMNVNVNVNESNFQYSSYIPNKMEYITNNIYIDENINQSGSFNHDMDVYKNNYYFYNKMLLNNNPNSNDNLNINTTTTTDYNFLKNKNNNFVMNKNNISYNQIKNENSEMNENLINNNNHFIINDKDNFNNNGNLEYIKKDDNNSFQNIIFQNSSDMYQINRDNNFSRKYYLNKTDENHSLNNVNTLNDSYNVYKKDNNKNMKGYSNLLKSSTLNYDSTPYTDGNRNAFCTNNLYQTDELTNNINNDNNSTKYKTNESNINNVNERNIFFQNFDVVNSNTNNTINDSYNENNLKIKTDKIIVKKLQEGENKYKMTIEECDKVIHKNSEPYENNSNKENHLKLDNETKNEENNFSYVNSNKIENDEKIGNEYENNYNLKFSEKNINDEMLKGEKKIKKRKLFLDYKNVLIKKEKCFIDSNLKELDDNNLNNINDNVNKSVEKIKYERNVFSGDINKLTINNETKNGKKKKTKEEKEREKKMKEEIKKKKKKEKQKEKEKEKSRKKEMKNNKKKDKQKEKKKKRNSSIDQFHLKNNSSTELSGDDNLICKSMSNEEFSTYHNKEKKMNIHGNNISDELSSHSCFFESIENGCLIKDNYKIDIKNMRINKLTNFLKNNKFILKSKFKRITPNTYICLNCITLYKNDFSFNFFSDELAEFEKCLNKNDNEACIMDAKCKINIKNSSLIKKEIKKEGKRTYIKKKKNINNHNNIDNENGNNDINNENNNNKEIDNIIYNSIKNENNINKNEDSIINKIDNITNNSNKNENNINKNEDSVINKIDNFTNNSNKNENNINRNQDNIIKETHDVINNSSKNISNINEENENNKNKNENIVNKSENNINKETDNNINNSSKNISNINEENENNKNKNENIVNKNENNIIKETDNNINNSSKNISNINEENENNINNENSVNKENDNYKMNNSNDKFNKTINDNDENNNSNNSYYETNEKYKQKCSDYIKEIINSKNEREEKSTELRNINNLDNKENNNFTQGNVENDTIIYNKEKKIYKKNYSRVNIRKNKSKYFQINNEKGIKYDRECVYWINKISLYNNLYFNHNYLKKNIKKHTNINYFFKNKLNFYKCSICCMLFKWNTEKNDNIIEEENDNFNSLYICNLCSLRYDYILKLLAFDESCINFNNINKEENIEGKLYELLYFIIKMNYNHIYKKNVYKEMYNMLDEIFKENIKFPYILIFYNNFFKYEEFYLFFMNKIKKDVYFKKKFFKKDIYKSCSFSNFYTMKYMLDLFHKKIYKNNCTHNKTFTNLFNVYSIARKTLFLYLNKSNNYFEEIVNQSIYFLYLYYLYKLYRNARKYYTHLGLSREFITFNNDIKKGKKKKKYDNISIKIKNNDLFENIKRIFNEKESEDFTFDKCNEKRRIMCNNGNLKSDNNNNDKKKRNNMYKKENKVESNVDLCDKEILMRKKNSFSNSNNVIKKINNKDAFEKKVKDYVKKVKFTIKNKLTLYVKIMLYKYIEESLCFLKYENSVESKKKNSKICFLCSFGNYLYKGKLIPFYNLYLHSECLKWSLNCIQYYNFNSNNCEYNFIKENEDIKNKMLCGEEENVKLCENKKNKNKSLDNDSNYNKDAIKNFNYVGCNKDLNDENKTCKNIESVNQENLNCMSSTKCNSLKEKKNTEEGNFNNNIKSVKLMDNCEWTENKNFFNLYENMIEIEEDDIKEIIFDSVNSVCFLCGYKNASIYCSNENCNIKFHLNCAFYSTVVRNFSKNHFFHYLKCFNLIKFNNDTIFYNFNDSSSSNKENKEIFENRYKDIFPVHIIYKMKKIWCNKCWNLKKVYNTLYIEKKNTHSNNNEYYEKNKNNKYINDSDNCSSYNNNAKIKIENDIYTKNYLSYINTKNNDNENKDINEKKDNIKKLKNRNLILNKKSECAKTNISKLMNENETKQNYHMNKKELFKYLIHFYFEDDSYYVFDQILYSINQCIKIKYKNKSLNVLQENLNKNKKIELKMQEIEKFINKYININNDVNFISDRYHLLFKQNVMNKSHNDGIKDNLNYINIQNIINHKNIENILKCYFILKNFLFIGKNITLKNEEYFFQKKSENYFLRNIYDNDQVYNIYLPNVLNENKINSILIKKELNLKEKCDENTNRNLLNEENLFNKENVNESNNKSKFITFIDDIIEVDHMNYDNNTTERPLEKMKVNNSNQEKKEERIKNINLYFELSDKIKKIRITKFQDVCKYDEKSEKSKKYENFDEKNEEKKNNFISKYNNPNSEKNENILEINNKNDMKEKKEYFLNMIINKNNDVYIKKINDIYFSKYKKNTYNNVNKCKSKIIKIGCHNILSIGEILKYDGEKMIYPCGFLNMRIFFNLPSFFLFYIYKNVNINDLVIKKKILEEIFLQIRATYIFSITLKNNNFFFSVILFPLISIDYFSEEDAKKFILAEGYDINEVYMKFLSLFNCSCDKYTTDEYIKFTMKYKHIYKYLQNYIYKLVEYNKLIDVHDFFGLTLPCVIYQIKYKLFKFLWKNLSDKIKNYVKKKKEREESKKKIKNNTGEVIYNDNLLCKYSNFEASIFKENEKEKEKSMRKTVKYKYNINSAMSYRYLMNISSNSRLYVKKSNIHGYGLYTCEFINEGEPVIEYIGEYIRNIISDKREKYYDKIESSCYMFRLNENIIIDATKWGNVSRFINHSCEPNCFCKIVTCDQNLKHIVIFAKRDIVAHEEITYDYQFGIESEGKKLICLCGSSTCLGRMN</sequence>
<feature type="domain" description="Post-SET" evidence="22">
    <location>
        <begin position="6391"/>
        <end position="6407"/>
    </location>
</feature>
<dbReference type="CDD" id="cd04369">
    <property type="entry name" value="Bromodomain"/>
    <property type="match status" value="1"/>
</dbReference>
<evidence type="ECO:0000256" key="8">
    <source>
        <dbReference type="ARBA" id="ARBA00022833"/>
    </source>
</evidence>
<feature type="compositionally biased region" description="Polar residues" evidence="18">
    <location>
        <begin position="1554"/>
        <end position="1568"/>
    </location>
</feature>
<feature type="coiled-coil region" evidence="17">
    <location>
        <begin position="690"/>
        <end position="720"/>
    </location>
</feature>
<evidence type="ECO:0000256" key="16">
    <source>
        <dbReference type="PROSITE-ProRule" id="PRU00146"/>
    </source>
</evidence>
<feature type="domain" description="PHD-type" evidence="20">
    <location>
        <begin position="1767"/>
        <end position="1825"/>
    </location>
</feature>
<evidence type="ECO:0000256" key="11">
    <source>
        <dbReference type="ARBA" id="ARBA00023242"/>
    </source>
</evidence>
<dbReference type="GO" id="GO:0008270">
    <property type="term" value="F:zinc ion binding"/>
    <property type="evidence" value="ECO:0007669"/>
    <property type="project" value="UniProtKB-KW"/>
</dbReference>
<dbReference type="PROSITE" id="PS50014">
    <property type="entry name" value="BROMODOMAIN_2"/>
    <property type="match status" value="1"/>
</dbReference>
<feature type="domain" description="SET" evidence="21">
    <location>
        <begin position="6266"/>
        <end position="6383"/>
    </location>
</feature>
<dbReference type="GO" id="GO:0048188">
    <property type="term" value="C:Set1C/COMPASS complex"/>
    <property type="evidence" value="ECO:0007669"/>
    <property type="project" value="TreeGrafter"/>
</dbReference>
<dbReference type="Pfam" id="PF00856">
    <property type="entry name" value="SET"/>
    <property type="match status" value="1"/>
</dbReference>
<dbReference type="SMART" id="SM00297">
    <property type="entry name" value="BROMO"/>
    <property type="match status" value="1"/>
</dbReference>
<evidence type="ECO:0000256" key="9">
    <source>
        <dbReference type="ARBA" id="ARBA00022853"/>
    </source>
</evidence>
<dbReference type="PROSITE" id="PS50280">
    <property type="entry name" value="SET"/>
    <property type="match status" value="1"/>
</dbReference>
<feature type="compositionally biased region" description="Polar residues" evidence="18">
    <location>
        <begin position="4225"/>
        <end position="4238"/>
    </location>
</feature>
<keyword evidence="5" id="KW-0949">S-adenosyl-L-methionine</keyword>
<feature type="region of interest" description="Disordered" evidence="18">
    <location>
        <begin position="3262"/>
        <end position="3296"/>
    </location>
</feature>
<evidence type="ECO:0000256" key="15">
    <source>
        <dbReference type="PROSITE-ProRule" id="PRU00035"/>
    </source>
</evidence>
<name>A0A1J1GN63_PLAGA</name>
<dbReference type="InterPro" id="IPR003616">
    <property type="entry name" value="Post-SET_dom"/>
</dbReference>
<comment type="catalytic activity">
    <reaction evidence="14">
        <text>N(6),N(6)-dimethyl-L-lysyl(4)-[histone H3] + S-adenosyl-L-methionine = N(6),N(6),N(6)-trimethyl-L-lysyl(4)-[histone H3] + S-adenosyl-L-homocysteine + H(+)</text>
        <dbReference type="Rhea" id="RHEA:60272"/>
        <dbReference type="Rhea" id="RHEA-COMP:15537"/>
        <dbReference type="Rhea" id="RHEA-COMP:15540"/>
        <dbReference type="ChEBI" id="CHEBI:15378"/>
        <dbReference type="ChEBI" id="CHEBI:57856"/>
        <dbReference type="ChEBI" id="CHEBI:59789"/>
        <dbReference type="ChEBI" id="CHEBI:61961"/>
        <dbReference type="ChEBI" id="CHEBI:61976"/>
    </reaction>
</comment>
<dbReference type="EC" id="2.1.1.354" evidence="2"/>
<dbReference type="SUPFAM" id="SSF57903">
    <property type="entry name" value="FYVE/PHD zinc finger"/>
    <property type="match status" value="2"/>
</dbReference>
<feature type="compositionally biased region" description="Basic and acidic residues" evidence="18">
    <location>
        <begin position="519"/>
        <end position="540"/>
    </location>
</feature>
<evidence type="ECO:0000256" key="6">
    <source>
        <dbReference type="ARBA" id="ARBA00022723"/>
    </source>
</evidence>
<evidence type="ECO:0000259" key="20">
    <source>
        <dbReference type="PROSITE" id="PS50016"/>
    </source>
</evidence>
<feature type="compositionally biased region" description="Basic residues" evidence="18">
    <location>
        <begin position="1"/>
        <end position="12"/>
    </location>
</feature>
<comment type="subcellular location">
    <subcellularLocation>
        <location evidence="1">Nucleus</location>
    </subcellularLocation>
</comment>
<proteinExistence type="predicted"/>
<evidence type="ECO:0000256" key="5">
    <source>
        <dbReference type="ARBA" id="ARBA00022691"/>
    </source>
</evidence>
<dbReference type="InterPro" id="IPR034732">
    <property type="entry name" value="EPHD"/>
</dbReference>
<evidence type="ECO:0000313" key="25">
    <source>
        <dbReference type="Proteomes" id="UP000220797"/>
    </source>
</evidence>
<feature type="coiled-coil region" evidence="17">
    <location>
        <begin position="5554"/>
        <end position="5581"/>
    </location>
</feature>
<dbReference type="VEuPathDB" id="PlasmoDB:PGAL8A_00158200"/>
<dbReference type="Gene3D" id="3.30.40.10">
    <property type="entry name" value="Zinc/RING finger domain, C3HC4 (zinc finger)"/>
    <property type="match status" value="2"/>
</dbReference>
<evidence type="ECO:0000256" key="1">
    <source>
        <dbReference type="ARBA" id="ARBA00004123"/>
    </source>
</evidence>
<feature type="compositionally biased region" description="Low complexity" evidence="18">
    <location>
        <begin position="3268"/>
        <end position="3281"/>
    </location>
</feature>
<dbReference type="CDD" id="cd15489">
    <property type="entry name" value="PHD_SF"/>
    <property type="match status" value="1"/>
</dbReference>
<feature type="region of interest" description="Disordered" evidence="18">
    <location>
        <begin position="1512"/>
        <end position="1595"/>
    </location>
</feature>
<evidence type="ECO:0000256" key="2">
    <source>
        <dbReference type="ARBA" id="ARBA00012182"/>
    </source>
</evidence>
<feature type="compositionally biased region" description="Low complexity" evidence="18">
    <location>
        <begin position="4569"/>
        <end position="4578"/>
    </location>
</feature>
<keyword evidence="25" id="KW-1185">Reference proteome</keyword>
<feature type="region of interest" description="Disordered" evidence="18">
    <location>
        <begin position="4160"/>
        <end position="4238"/>
    </location>
</feature>
<accession>A0A1J1GN63</accession>
<dbReference type="RefSeq" id="XP_028526695.1">
    <property type="nucleotide sequence ID" value="XM_028675133.1"/>
</dbReference>
<organism evidence="24 25">
    <name type="scientific">Plasmodium gallinaceum</name>
    <dbReference type="NCBI Taxonomy" id="5849"/>
    <lineage>
        <taxon>Eukaryota</taxon>
        <taxon>Sar</taxon>
        <taxon>Alveolata</taxon>
        <taxon>Apicomplexa</taxon>
        <taxon>Aconoidasida</taxon>
        <taxon>Haemosporida</taxon>
        <taxon>Plasmodiidae</taxon>
        <taxon>Plasmodium</taxon>
        <taxon>Plasmodium (Haemamoeba)</taxon>
    </lineage>
</organism>
<dbReference type="PROSITE" id="PS50868">
    <property type="entry name" value="POST_SET"/>
    <property type="match status" value="1"/>
</dbReference>
<dbReference type="InterPro" id="IPR046341">
    <property type="entry name" value="SET_dom_sf"/>
</dbReference>
<dbReference type="SMART" id="SM00317">
    <property type="entry name" value="SET"/>
    <property type="match status" value="1"/>
</dbReference>
<feature type="compositionally biased region" description="Basic and acidic residues" evidence="18">
    <location>
        <begin position="1569"/>
        <end position="1595"/>
    </location>
</feature>
<dbReference type="EMBL" id="CVMV01000019">
    <property type="protein sequence ID" value="CRG93874.1"/>
    <property type="molecule type" value="Genomic_DNA"/>
</dbReference>
<dbReference type="InterPro" id="IPR001965">
    <property type="entry name" value="Znf_PHD"/>
</dbReference>
<evidence type="ECO:0000256" key="7">
    <source>
        <dbReference type="ARBA" id="ARBA00022771"/>
    </source>
</evidence>
<feature type="compositionally biased region" description="Low complexity" evidence="18">
    <location>
        <begin position="4529"/>
        <end position="4538"/>
    </location>
</feature>
<reference evidence="24" key="1">
    <citation type="submission" date="2015-04" db="EMBL/GenBank/DDBJ databases">
        <authorList>
            <consortium name="Pathogen Informatics"/>
        </authorList>
    </citation>
    <scope>NUCLEOTIDE SEQUENCE [LARGE SCALE GENOMIC DNA]</scope>
    <source>
        <strain evidence="24">8A</strain>
    </source>
</reference>
<gene>
    <name evidence="24" type="primary">SET1</name>
    <name evidence="24" type="ORF">PGAL8A_00158200</name>
</gene>
<evidence type="ECO:0000256" key="17">
    <source>
        <dbReference type="SAM" id="Coils"/>
    </source>
</evidence>
<dbReference type="InterPro" id="IPR044570">
    <property type="entry name" value="Set1-like"/>
</dbReference>
<keyword evidence="7 16" id="KW-0863">Zinc-finger</keyword>
<protein>
    <recommendedName>
        <fullName evidence="2">[histone H3]-lysine(4) N-trimethyltransferase</fullName>
        <ecNumber evidence="2">2.1.1.354</ecNumber>
    </recommendedName>
</protein>
<dbReference type="GO" id="GO:0140999">
    <property type="term" value="F:histone H3K4 trimethyltransferase activity"/>
    <property type="evidence" value="ECO:0007669"/>
    <property type="project" value="UniProtKB-EC"/>
</dbReference>
<feature type="domain" description="Bromo" evidence="19">
    <location>
        <begin position="1858"/>
        <end position="1908"/>
    </location>
</feature>
<keyword evidence="11" id="KW-0539">Nucleus</keyword>
<evidence type="ECO:0000256" key="13">
    <source>
        <dbReference type="ARBA" id="ARBA00047583"/>
    </source>
</evidence>
<evidence type="ECO:0000259" key="19">
    <source>
        <dbReference type="PROSITE" id="PS50014"/>
    </source>
</evidence>
<feature type="domain" description="PHD-type" evidence="23">
    <location>
        <begin position="5321"/>
        <end position="5436"/>
    </location>
</feature>
<dbReference type="InterPro" id="IPR036427">
    <property type="entry name" value="Bromodomain-like_sf"/>
</dbReference>
<dbReference type="PROSITE" id="PS50016">
    <property type="entry name" value="ZF_PHD_2"/>
    <property type="match status" value="1"/>
</dbReference>
<evidence type="ECO:0000256" key="10">
    <source>
        <dbReference type="ARBA" id="ARBA00023117"/>
    </source>
</evidence>
<comment type="catalytic activity">
    <reaction evidence="13">
        <text>N(6)-methyl-L-lysyl(4)-[histone H3] + S-adenosyl-L-methionine = N(6),N(6)-dimethyl-L-lysyl(4)-[histone H3] + S-adenosyl-L-homocysteine + H(+)</text>
        <dbReference type="Rhea" id="RHEA:60268"/>
        <dbReference type="Rhea" id="RHEA-COMP:15540"/>
        <dbReference type="Rhea" id="RHEA-COMP:15543"/>
        <dbReference type="ChEBI" id="CHEBI:15378"/>
        <dbReference type="ChEBI" id="CHEBI:57856"/>
        <dbReference type="ChEBI" id="CHEBI:59789"/>
        <dbReference type="ChEBI" id="CHEBI:61929"/>
        <dbReference type="ChEBI" id="CHEBI:61976"/>
    </reaction>
</comment>
<dbReference type="Proteomes" id="UP000220797">
    <property type="component" value="Unassembled WGS sequence"/>
</dbReference>
<evidence type="ECO:0000256" key="4">
    <source>
        <dbReference type="ARBA" id="ARBA00022679"/>
    </source>
</evidence>
<feature type="region of interest" description="Disordered" evidence="18">
    <location>
        <begin position="4027"/>
        <end position="4051"/>
    </location>
</feature>
<dbReference type="InterPro" id="IPR001214">
    <property type="entry name" value="SET_dom"/>
</dbReference>
<dbReference type="PANTHER" id="PTHR45814">
    <property type="entry name" value="HISTONE-LYSINE N-METHYLTRANSFERASE SETD1"/>
    <property type="match status" value="1"/>
</dbReference>
<comment type="catalytic activity">
    <reaction evidence="12">
        <text>L-lysyl(4)-[histone H3] + 3 S-adenosyl-L-methionine = N(6),N(6),N(6)-trimethyl-L-lysyl(4)-[histone H3] + 3 S-adenosyl-L-homocysteine + 3 H(+)</text>
        <dbReference type="Rhea" id="RHEA:60260"/>
        <dbReference type="Rhea" id="RHEA-COMP:15537"/>
        <dbReference type="Rhea" id="RHEA-COMP:15547"/>
        <dbReference type="ChEBI" id="CHEBI:15378"/>
        <dbReference type="ChEBI" id="CHEBI:29969"/>
        <dbReference type="ChEBI" id="CHEBI:57856"/>
        <dbReference type="ChEBI" id="CHEBI:59789"/>
        <dbReference type="ChEBI" id="CHEBI:61961"/>
        <dbReference type="EC" id="2.1.1.354"/>
    </reaction>
</comment>
<feature type="compositionally biased region" description="Basic and acidic residues" evidence="18">
    <location>
        <begin position="4192"/>
        <end position="4208"/>
    </location>
</feature>
<feature type="compositionally biased region" description="Basic and acidic residues" evidence="18">
    <location>
        <begin position="13"/>
        <end position="28"/>
    </location>
</feature>
<dbReference type="SMART" id="SM00249">
    <property type="entry name" value="PHD"/>
    <property type="match status" value="4"/>
</dbReference>
<feature type="region of interest" description="Disordered" evidence="18">
    <location>
        <begin position="1"/>
        <end position="32"/>
    </location>
</feature>
<dbReference type="PANTHER" id="PTHR45814:SF2">
    <property type="entry name" value="HISTONE-LYSINE N-METHYLTRANSFERASE SETD1"/>
    <property type="match status" value="1"/>
</dbReference>
<evidence type="ECO:0000259" key="21">
    <source>
        <dbReference type="PROSITE" id="PS50280"/>
    </source>
</evidence>
<feature type="compositionally biased region" description="Basic residues" evidence="18">
    <location>
        <begin position="4209"/>
        <end position="4223"/>
    </location>
</feature>
<dbReference type="OMA" id="CCESIYN"/>
<dbReference type="CDD" id="cd10518">
    <property type="entry name" value="SET_SETD1-like"/>
    <property type="match status" value="1"/>
</dbReference>
<evidence type="ECO:0000256" key="18">
    <source>
        <dbReference type="SAM" id="MobiDB-lite"/>
    </source>
</evidence>
<evidence type="ECO:0000256" key="12">
    <source>
        <dbReference type="ARBA" id="ARBA00047571"/>
    </source>
</evidence>
<evidence type="ECO:0000259" key="22">
    <source>
        <dbReference type="PROSITE" id="PS50868"/>
    </source>
</evidence>
<feature type="region of interest" description="Disordered" evidence="18">
    <location>
        <begin position="4511"/>
        <end position="4644"/>
    </location>
</feature>
<feature type="compositionally biased region" description="Basic and acidic residues" evidence="18">
    <location>
        <begin position="4027"/>
        <end position="4050"/>
    </location>
</feature>
<keyword evidence="3 24" id="KW-0489">Methyltransferase</keyword>
<evidence type="ECO:0000259" key="23">
    <source>
        <dbReference type="PROSITE" id="PS51805"/>
    </source>
</evidence>
<evidence type="ECO:0000256" key="14">
    <source>
        <dbReference type="ARBA" id="ARBA00049129"/>
    </source>
</evidence>
<feature type="compositionally biased region" description="Low complexity" evidence="18">
    <location>
        <begin position="1535"/>
        <end position="1553"/>
    </location>
</feature>
<dbReference type="OrthoDB" id="308383at2759"/>